<dbReference type="Gene3D" id="3.40.50.2300">
    <property type="match status" value="2"/>
</dbReference>
<keyword evidence="7" id="KW-1185">Reference proteome</keyword>
<gene>
    <name evidence="6" type="ORF">BDZ31_002008</name>
</gene>
<comment type="caution">
    <text evidence="6">The sequence shown here is derived from an EMBL/GenBank/DDBJ whole genome shotgun (WGS) entry which is preliminary data.</text>
</comment>
<dbReference type="PROSITE" id="PS51257">
    <property type="entry name" value="PROKAR_LIPOPROTEIN"/>
    <property type="match status" value="1"/>
</dbReference>
<organism evidence="6 7">
    <name type="scientific">Conexibacter arvalis</name>
    <dbReference type="NCBI Taxonomy" id="912552"/>
    <lineage>
        <taxon>Bacteria</taxon>
        <taxon>Bacillati</taxon>
        <taxon>Actinomycetota</taxon>
        <taxon>Thermoleophilia</taxon>
        <taxon>Solirubrobacterales</taxon>
        <taxon>Conexibacteraceae</taxon>
        <taxon>Conexibacter</taxon>
    </lineage>
</organism>
<dbReference type="GO" id="GO:0030246">
    <property type="term" value="F:carbohydrate binding"/>
    <property type="evidence" value="ECO:0007669"/>
    <property type="project" value="UniProtKB-ARBA"/>
</dbReference>
<evidence type="ECO:0000313" key="6">
    <source>
        <dbReference type="EMBL" id="MBB4662422.1"/>
    </source>
</evidence>
<dbReference type="PANTHER" id="PTHR46847:SF1">
    <property type="entry name" value="D-ALLOSE-BINDING PERIPLASMIC PROTEIN-RELATED"/>
    <property type="match status" value="1"/>
</dbReference>
<dbReference type="SUPFAM" id="SSF53822">
    <property type="entry name" value="Periplasmic binding protein-like I"/>
    <property type="match status" value="1"/>
</dbReference>
<evidence type="ECO:0000259" key="5">
    <source>
        <dbReference type="Pfam" id="PF13407"/>
    </source>
</evidence>
<accession>A0A840ICG4</accession>
<dbReference type="AlphaFoldDB" id="A0A840ICG4"/>
<dbReference type="EMBL" id="JACHNU010000002">
    <property type="protein sequence ID" value="MBB4662422.1"/>
    <property type="molecule type" value="Genomic_DNA"/>
</dbReference>
<dbReference type="Pfam" id="PF13407">
    <property type="entry name" value="Peripla_BP_4"/>
    <property type="match status" value="1"/>
</dbReference>
<evidence type="ECO:0000256" key="4">
    <source>
        <dbReference type="SAM" id="SignalP"/>
    </source>
</evidence>
<dbReference type="Proteomes" id="UP000585272">
    <property type="component" value="Unassembled WGS sequence"/>
</dbReference>
<comment type="subcellular location">
    <subcellularLocation>
        <location evidence="1">Cell envelope</location>
    </subcellularLocation>
</comment>
<dbReference type="GO" id="GO:0030313">
    <property type="term" value="C:cell envelope"/>
    <property type="evidence" value="ECO:0007669"/>
    <property type="project" value="UniProtKB-SubCell"/>
</dbReference>
<evidence type="ECO:0000313" key="7">
    <source>
        <dbReference type="Proteomes" id="UP000585272"/>
    </source>
</evidence>
<evidence type="ECO:0000256" key="2">
    <source>
        <dbReference type="ARBA" id="ARBA00007639"/>
    </source>
</evidence>
<protein>
    <submittedName>
        <fullName evidence="6">Ribose transport system substrate-binding protein</fullName>
    </submittedName>
</protein>
<feature type="signal peptide" evidence="4">
    <location>
        <begin position="1"/>
        <end position="19"/>
    </location>
</feature>
<dbReference type="InterPro" id="IPR025997">
    <property type="entry name" value="SBP_2_dom"/>
</dbReference>
<evidence type="ECO:0000256" key="1">
    <source>
        <dbReference type="ARBA" id="ARBA00004196"/>
    </source>
</evidence>
<sequence>MKRFTALAALVAVALLAVACGSSDDDGGGASTAGGAAAPAVEGGRGTLGVVAIDLQNSFFVKMKKAGDEAAADYGVKANWQSAQGSVERQISIVESMIRQRVGAILVDPIDKNALKPVIAKATAAGIPFISMGNKVEGDGNHNTLYPDYEDMAQVARALATSIGGEGEVGMLVGGRGNFVSDTRERGFVDTLRREFPEIEVVSVQPTDFEAAKATDVATTWATTYPNLKGFSCTSDYLCLAAQSALQNAGMQPKFAGHDGDAEMAPFLEDGSMVLDVLTGGERVGYWNIAVAARLAAGRRLPTDLYMPTYLIAGEQNAADLAEDGLELETVTPARAEQVAQDYRAEFGPDEPDAAMTVGEQ</sequence>
<dbReference type="InterPro" id="IPR028082">
    <property type="entry name" value="Peripla_BP_I"/>
</dbReference>
<feature type="chain" id="PRO_5038777898" evidence="4">
    <location>
        <begin position="20"/>
        <end position="361"/>
    </location>
</feature>
<comment type="similarity">
    <text evidence="2">Belongs to the bacterial solute-binding protein 2 family.</text>
</comment>
<reference evidence="6 7" key="1">
    <citation type="submission" date="2020-08" db="EMBL/GenBank/DDBJ databases">
        <title>Genomic Encyclopedia of Archaeal and Bacterial Type Strains, Phase II (KMG-II): from individual species to whole genera.</title>
        <authorList>
            <person name="Goeker M."/>
        </authorList>
    </citation>
    <scope>NUCLEOTIDE SEQUENCE [LARGE SCALE GENOMIC DNA]</scope>
    <source>
        <strain evidence="6 7">DSM 23288</strain>
    </source>
</reference>
<dbReference type="CDD" id="cd01536">
    <property type="entry name" value="PBP1_ABC_sugar_binding-like"/>
    <property type="match status" value="1"/>
</dbReference>
<name>A0A840ICG4_9ACTN</name>
<feature type="domain" description="Periplasmic binding protein" evidence="5">
    <location>
        <begin position="49"/>
        <end position="299"/>
    </location>
</feature>
<evidence type="ECO:0000256" key="3">
    <source>
        <dbReference type="ARBA" id="ARBA00022729"/>
    </source>
</evidence>
<proteinExistence type="inferred from homology"/>
<dbReference type="PANTHER" id="PTHR46847">
    <property type="entry name" value="D-ALLOSE-BINDING PERIPLASMIC PROTEIN-RELATED"/>
    <property type="match status" value="1"/>
</dbReference>
<keyword evidence="3 4" id="KW-0732">Signal</keyword>